<dbReference type="Gene3D" id="1.20.1050.10">
    <property type="match status" value="2"/>
</dbReference>
<proteinExistence type="inferred from homology"/>
<evidence type="ECO:0000256" key="1">
    <source>
        <dbReference type="ARBA" id="ARBA00012452"/>
    </source>
</evidence>
<keyword evidence="9" id="KW-1185">Reference proteome</keyword>
<name>A0A9J5YWQ7_SOLCO</name>
<comment type="caution">
    <text evidence="8">The sequence shown here is derived from an EMBL/GenBank/DDBJ whole genome shotgun (WGS) entry which is preliminary data.</text>
</comment>
<dbReference type="SFLD" id="SFLDS00019">
    <property type="entry name" value="Glutathione_Transferase_(cytos"/>
    <property type="match status" value="2"/>
</dbReference>
<dbReference type="InterPro" id="IPR036249">
    <property type="entry name" value="Thioredoxin-like_sf"/>
</dbReference>
<accession>A0A9J5YWQ7</accession>
<organism evidence="8 9">
    <name type="scientific">Solanum commersonii</name>
    <name type="common">Commerson's wild potato</name>
    <name type="synonym">Commerson's nightshade</name>
    <dbReference type="NCBI Taxonomy" id="4109"/>
    <lineage>
        <taxon>Eukaryota</taxon>
        <taxon>Viridiplantae</taxon>
        <taxon>Streptophyta</taxon>
        <taxon>Embryophyta</taxon>
        <taxon>Tracheophyta</taxon>
        <taxon>Spermatophyta</taxon>
        <taxon>Magnoliopsida</taxon>
        <taxon>eudicotyledons</taxon>
        <taxon>Gunneridae</taxon>
        <taxon>Pentapetalae</taxon>
        <taxon>asterids</taxon>
        <taxon>lamiids</taxon>
        <taxon>Solanales</taxon>
        <taxon>Solanaceae</taxon>
        <taxon>Solanoideae</taxon>
        <taxon>Solaneae</taxon>
        <taxon>Solanum</taxon>
    </lineage>
</organism>
<comment type="catalytic activity">
    <reaction evidence="5">
        <text>RX + glutathione = an S-substituted glutathione + a halide anion + H(+)</text>
        <dbReference type="Rhea" id="RHEA:16437"/>
        <dbReference type="ChEBI" id="CHEBI:15378"/>
        <dbReference type="ChEBI" id="CHEBI:16042"/>
        <dbReference type="ChEBI" id="CHEBI:17792"/>
        <dbReference type="ChEBI" id="CHEBI:57925"/>
        <dbReference type="ChEBI" id="CHEBI:90779"/>
        <dbReference type="EC" id="2.5.1.18"/>
    </reaction>
</comment>
<keyword evidence="2" id="KW-0216">Detoxification</keyword>
<protein>
    <recommendedName>
        <fullName evidence="1">glutathione transferase</fullName>
        <ecNumber evidence="1">2.5.1.18</ecNumber>
    </recommendedName>
</protein>
<evidence type="ECO:0000256" key="4">
    <source>
        <dbReference type="ARBA" id="ARBA00025743"/>
    </source>
</evidence>
<dbReference type="InterPro" id="IPR036282">
    <property type="entry name" value="Glutathione-S-Trfase_C_sf"/>
</dbReference>
<dbReference type="Proteomes" id="UP000824120">
    <property type="component" value="Chromosome 5"/>
</dbReference>
<dbReference type="AlphaFoldDB" id="A0A9J5YWQ7"/>
<dbReference type="SUPFAM" id="SSF47616">
    <property type="entry name" value="GST C-terminal domain-like"/>
    <property type="match status" value="2"/>
</dbReference>
<dbReference type="FunFam" id="3.40.30.10:FF:000044">
    <property type="entry name" value="Glutathione S-transferase GSTU6"/>
    <property type="match status" value="2"/>
</dbReference>
<dbReference type="InterPro" id="IPR004046">
    <property type="entry name" value="GST_C"/>
</dbReference>
<dbReference type="PANTHER" id="PTHR11260:SF685">
    <property type="entry name" value="GLUTATHIONE TRANSFERASE"/>
    <property type="match status" value="1"/>
</dbReference>
<evidence type="ECO:0000256" key="3">
    <source>
        <dbReference type="ARBA" id="ARBA00022679"/>
    </source>
</evidence>
<dbReference type="EC" id="2.5.1.18" evidence="1"/>
<comment type="similarity">
    <text evidence="4">Belongs to the GST superfamily. Tau family.</text>
</comment>
<reference evidence="8 9" key="1">
    <citation type="submission" date="2020-09" db="EMBL/GenBank/DDBJ databases">
        <title>De no assembly of potato wild relative species, Solanum commersonii.</title>
        <authorList>
            <person name="Cho K."/>
        </authorList>
    </citation>
    <scope>NUCLEOTIDE SEQUENCE [LARGE SCALE GENOMIC DNA]</scope>
    <source>
        <strain evidence="8">LZ3.2</strain>
        <tissue evidence="8">Leaf</tissue>
    </source>
</reference>
<dbReference type="Gene3D" id="3.40.30.10">
    <property type="entry name" value="Glutaredoxin"/>
    <property type="match status" value="3"/>
</dbReference>
<dbReference type="EMBL" id="JACXVP010000005">
    <property type="protein sequence ID" value="KAG5604240.1"/>
    <property type="molecule type" value="Genomic_DNA"/>
</dbReference>
<dbReference type="CDD" id="cd03058">
    <property type="entry name" value="GST_N_Tau"/>
    <property type="match status" value="2"/>
</dbReference>
<dbReference type="GO" id="GO:0005737">
    <property type="term" value="C:cytoplasm"/>
    <property type="evidence" value="ECO:0007669"/>
    <property type="project" value="TreeGrafter"/>
</dbReference>
<feature type="domain" description="GST C-terminal" evidence="7">
    <location>
        <begin position="190"/>
        <end position="323"/>
    </location>
</feature>
<gene>
    <name evidence="8" type="ORF">H5410_025732</name>
</gene>
<feature type="domain" description="GST N-terminal" evidence="6">
    <location>
        <begin position="311"/>
        <end position="390"/>
    </location>
</feature>
<sequence>MAENDVKLLGSWPSTFVMRPRIALNLSSKSDLLLKSNPVYKKIPVLIHDGKSICESLNIVQYIDEKWTNSGPSILPLDPYDRAIARFWACYIDDKLLRKLAMATNCVKLLGSWASPFVNRVEIALKIKSIESEFIQQNMINKGELLLKSNPVYKKIPVLIHDEKPICESLVILQYIDEAWINGPSILPSDPYDRAIARFWTAYIDEKWYPLVAEYRNAEGKEAKAAVVEKMSGGNLLLEEAFIKISKGKSFFGGDRIGYVDIVLGSLLGWVKVIEIMDEMKILDETKTPSLAEWDERFFSDKAVKDIIPQPEKLVLGTQASPYANRVLIALNVKSVDYEFIQEDTSNKSELLLKSNPVHKKIPVLIHGDNFICESLVIVQYIDETWTNGPSILPSNPLDRAIARFWVAYIDDKWLPLMSDLGKAQGEEAKLEVQEKLQEALVPLEEAFVKCSKGKSFFGGDNIGYIDITLGCILGWIKAIKIMLGIEIFNVTKTPGLVNWGDRFLEDKFVKGAMLEPEKLVEILKLHLAKREANNAN</sequence>
<dbReference type="SFLD" id="SFLDG01152">
    <property type="entry name" value="Main.3:_Omega-_and_Tau-like"/>
    <property type="match status" value="2"/>
</dbReference>
<dbReference type="InterPro" id="IPR040079">
    <property type="entry name" value="Glutathione_S-Trfase"/>
</dbReference>
<dbReference type="GO" id="GO:0006749">
    <property type="term" value="P:glutathione metabolic process"/>
    <property type="evidence" value="ECO:0007669"/>
    <property type="project" value="InterPro"/>
</dbReference>
<dbReference type="GO" id="GO:0009407">
    <property type="term" value="P:toxin catabolic process"/>
    <property type="evidence" value="ECO:0007669"/>
    <property type="project" value="UniProtKB-ARBA"/>
</dbReference>
<evidence type="ECO:0000259" key="6">
    <source>
        <dbReference type="PROSITE" id="PS50404"/>
    </source>
</evidence>
<evidence type="ECO:0000313" key="9">
    <source>
        <dbReference type="Proteomes" id="UP000824120"/>
    </source>
</evidence>
<dbReference type="FunFam" id="1.20.1050.10:FF:000016">
    <property type="entry name" value="Glutathione S-transferase U9"/>
    <property type="match status" value="2"/>
</dbReference>
<feature type="domain" description="GST C-terminal" evidence="7">
    <location>
        <begin position="396"/>
        <end position="523"/>
    </location>
</feature>
<evidence type="ECO:0000256" key="2">
    <source>
        <dbReference type="ARBA" id="ARBA00022575"/>
    </source>
</evidence>
<dbReference type="OrthoDB" id="4951845at2759"/>
<feature type="domain" description="GST N-terminal" evidence="6">
    <location>
        <begin position="105"/>
        <end position="184"/>
    </location>
</feature>
<dbReference type="Pfam" id="PF00043">
    <property type="entry name" value="GST_C"/>
    <property type="match status" value="2"/>
</dbReference>
<evidence type="ECO:0000256" key="5">
    <source>
        <dbReference type="ARBA" id="ARBA00047960"/>
    </source>
</evidence>
<dbReference type="InterPro" id="IPR045073">
    <property type="entry name" value="Omega/Tau-like"/>
</dbReference>
<evidence type="ECO:0000259" key="7">
    <source>
        <dbReference type="PROSITE" id="PS50405"/>
    </source>
</evidence>
<dbReference type="Pfam" id="PF02798">
    <property type="entry name" value="GST_N"/>
    <property type="match status" value="3"/>
</dbReference>
<dbReference type="PANTHER" id="PTHR11260">
    <property type="entry name" value="GLUTATHIONE S-TRANSFERASE, GST, SUPERFAMILY, GST DOMAIN CONTAINING"/>
    <property type="match status" value="1"/>
</dbReference>
<dbReference type="SFLD" id="SFLDG00358">
    <property type="entry name" value="Main_(cytGST)"/>
    <property type="match status" value="2"/>
</dbReference>
<feature type="domain" description="GST N-terminal" evidence="6">
    <location>
        <begin position="1"/>
        <end position="71"/>
    </location>
</feature>
<dbReference type="InterPro" id="IPR045074">
    <property type="entry name" value="GST_C_Tau"/>
</dbReference>
<dbReference type="CDD" id="cd03185">
    <property type="entry name" value="GST_C_Tau"/>
    <property type="match status" value="2"/>
</dbReference>
<dbReference type="SUPFAM" id="SSF52833">
    <property type="entry name" value="Thioredoxin-like"/>
    <property type="match status" value="3"/>
</dbReference>
<evidence type="ECO:0000313" key="8">
    <source>
        <dbReference type="EMBL" id="KAG5604240.1"/>
    </source>
</evidence>
<dbReference type="InterPro" id="IPR010987">
    <property type="entry name" value="Glutathione-S-Trfase_C-like"/>
</dbReference>
<dbReference type="GO" id="GO:0004364">
    <property type="term" value="F:glutathione transferase activity"/>
    <property type="evidence" value="ECO:0007669"/>
    <property type="project" value="UniProtKB-EC"/>
</dbReference>
<keyword evidence="3" id="KW-0808">Transferase</keyword>
<dbReference type="PROSITE" id="PS50405">
    <property type="entry name" value="GST_CTER"/>
    <property type="match status" value="2"/>
</dbReference>
<dbReference type="PROSITE" id="PS50404">
    <property type="entry name" value="GST_NTER"/>
    <property type="match status" value="3"/>
</dbReference>
<dbReference type="InterPro" id="IPR004045">
    <property type="entry name" value="Glutathione_S-Trfase_N"/>
</dbReference>